<feature type="region of interest" description="Disordered" evidence="1">
    <location>
        <begin position="232"/>
        <end position="254"/>
    </location>
</feature>
<name>A0A0D2Q3V2_HYPSF</name>
<dbReference type="AlphaFoldDB" id="A0A0D2Q3V2"/>
<proteinExistence type="predicted"/>
<dbReference type="EMBL" id="KN817528">
    <property type="protein sequence ID" value="KJA26295.1"/>
    <property type="molecule type" value="Genomic_DNA"/>
</dbReference>
<organism evidence="2 3">
    <name type="scientific">Hypholoma sublateritium (strain FD-334 SS-4)</name>
    <dbReference type="NCBI Taxonomy" id="945553"/>
    <lineage>
        <taxon>Eukaryota</taxon>
        <taxon>Fungi</taxon>
        <taxon>Dikarya</taxon>
        <taxon>Basidiomycota</taxon>
        <taxon>Agaricomycotina</taxon>
        <taxon>Agaricomycetes</taxon>
        <taxon>Agaricomycetidae</taxon>
        <taxon>Agaricales</taxon>
        <taxon>Agaricineae</taxon>
        <taxon>Strophariaceae</taxon>
        <taxon>Hypholoma</taxon>
    </lineage>
</organism>
<reference evidence="3" key="1">
    <citation type="submission" date="2014-04" db="EMBL/GenBank/DDBJ databases">
        <title>Evolutionary Origins and Diversification of the Mycorrhizal Mutualists.</title>
        <authorList>
            <consortium name="DOE Joint Genome Institute"/>
            <consortium name="Mycorrhizal Genomics Consortium"/>
            <person name="Kohler A."/>
            <person name="Kuo A."/>
            <person name="Nagy L.G."/>
            <person name="Floudas D."/>
            <person name="Copeland A."/>
            <person name="Barry K.W."/>
            <person name="Cichocki N."/>
            <person name="Veneault-Fourrey C."/>
            <person name="LaButti K."/>
            <person name="Lindquist E.A."/>
            <person name="Lipzen A."/>
            <person name="Lundell T."/>
            <person name="Morin E."/>
            <person name="Murat C."/>
            <person name="Riley R."/>
            <person name="Ohm R."/>
            <person name="Sun H."/>
            <person name="Tunlid A."/>
            <person name="Henrissat B."/>
            <person name="Grigoriev I.V."/>
            <person name="Hibbett D.S."/>
            <person name="Martin F."/>
        </authorList>
    </citation>
    <scope>NUCLEOTIDE SEQUENCE [LARGE SCALE GENOMIC DNA]</scope>
    <source>
        <strain evidence="3">FD-334 SS-4</strain>
    </source>
</reference>
<evidence type="ECO:0000256" key="1">
    <source>
        <dbReference type="SAM" id="MobiDB-lite"/>
    </source>
</evidence>
<keyword evidence="3" id="KW-1185">Reference proteome</keyword>
<dbReference type="Proteomes" id="UP000054270">
    <property type="component" value="Unassembled WGS sequence"/>
</dbReference>
<protein>
    <submittedName>
        <fullName evidence="2">Uncharacterized protein</fullName>
    </submittedName>
</protein>
<feature type="region of interest" description="Disordered" evidence="1">
    <location>
        <begin position="1"/>
        <end position="24"/>
    </location>
</feature>
<gene>
    <name evidence="2" type="ORF">HYPSUDRAFT_199042</name>
</gene>
<accession>A0A0D2Q3V2</accession>
<evidence type="ECO:0000313" key="3">
    <source>
        <dbReference type="Proteomes" id="UP000054270"/>
    </source>
</evidence>
<sequence>MGRQAHSDATTSWPCRRSTQKARRAAHGRGAGWAYYEIAHALESRYTSCAARGKRHAEAPPHARRWAYEASHTPRRTAAPHNATLAASAGCIWTRSVLTISIRNLGARAGRSRKVDMRHHLVHRFTVRLPARMRRSRAAECDASARHSRGMTASETARQVWAGLVSTVRSRTAGMGSNELHPNPRLLNHESDSQFILLLTPSEQFYFKSRKNLNSSDGSRSTRSQAFIAHRYPSSEAPTPTHGTCVPPSRPFAQRQIDSPTMERTTRSIITDFGSDERIDMVLA</sequence>
<evidence type="ECO:0000313" key="2">
    <source>
        <dbReference type="EMBL" id="KJA26295.1"/>
    </source>
</evidence>